<feature type="region of interest" description="Disordered" evidence="1">
    <location>
        <begin position="1"/>
        <end position="29"/>
    </location>
</feature>
<organism evidence="3 4">
    <name type="scientific">Peronospora belbahrii</name>
    <dbReference type="NCBI Taxonomy" id="622444"/>
    <lineage>
        <taxon>Eukaryota</taxon>
        <taxon>Sar</taxon>
        <taxon>Stramenopiles</taxon>
        <taxon>Oomycota</taxon>
        <taxon>Peronosporomycetes</taxon>
        <taxon>Peronosporales</taxon>
        <taxon>Peronosporaceae</taxon>
        <taxon>Peronospora</taxon>
    </lineage>
</organism>
<feature type="compositionally biased region" description="Low complexity" evidence="1">
    <location>
        <begin position="1"/>
        <end position="15"/>
    </location>
</feature>
<dbReference type="Pfam" id="PF12937">
    <property type="entry name" value="F-box-like"/>
    <property type="match status" value="1"/>
</dbReference>
<gene>
    <name evidence="3" type="ORF">PBS001_LOCUS2542</name>
</gene>
<dbReference type="PANTHER" id="PTHR39741:SF2">
    <property type="entry name" value="F-BOX DOMAIN-CONTAINING PROTEIN"/>
    <property type="match status" value="1"/>
</dbReference>
<name>A0ABN8CSG0_9STRA</name>
<dbReference type="EMBL" id="CAKLCB010000143">
    <property type="protein sequence ID" value="CAH0515847.1"/>
    <property type="molecule type" value="Genomic_DNA"/>
</dbReference>
<dbReference type="SUPFAM" id="SSF81383">
    <property type="entry name" value="F-box domain"/>
    <property type="match status" value="1"/>
</dbReference>
<dbReference type="InterPro" id="IPR001810">
    <property type="entry name" value="F-box_dom"/>
</dbReference>
<reference evidence="3 4" key="1">
    <citation type="submission" date="2021-11" db="EMBL/GenBank/DDBJ databases">
        <authorList>
            <person name="Islam A."/>
            <person name="Islam S."/>
            <person name="Flora M.S."/>
            <person name="Rahman M."/>
            <person name="Ziaur R.M."/>
            <person name="Epstein J.H."/>
            <person name="Hassan M."/>
            <person name="Klassen M."/>
            <person name="Woodard K."/>
            <person name="Webb A."/>
            <person name="Webby R.J."/>
            <person name="El Zowalaty M.E."/>
        </authorList>
    </citation>
    <scope>NUCLEOTIDE SEQUENCE [LARGE SCALE GENOMIC DNA]</scope>
    <source>
        <strain evidence="3">Pbs1</strain>
    </source>
</reference>
<keyword evidence="4" id="KW-1185">Reference proteome</keyword>
<evidence type="ECO:0000313" key="4">
    <source>
        <dbReference type="Proteomes" id="UP001158986"/>
    </source>
</evidence>
<feature type="domain" description="F-box" evidence="2">
    <location>
        <begin position="29"/>
        <end position="75"/>
    </location>
</feature>
<dbReference type="InterPro" id="IPR036047">
    <property type="entry name" value="F-box-like_dom_sf"/>
</dbReference>
<evidence type="ECO:0000259" key="2">
    <source>
        <dbReference type="PROSITE" id="PS50181"/>
    </source>
</evidence>
<dbReference type="Gene3D" id="1.20.1280.50">
    <property type="match status" value="1"/>
</dbReference>
<comment type="caution">
    <text evidence="3">The sequence shown here is derived from an EMBL/GenBank/DDBJ whole genome shotgun (WGS) entry which is preliminary data.</text>
</comment>
<evidence type="ECO:0000256" key="1">
    <source>
        <dbReference type="SAM" id="MobiDB-lite"/>
    </source>
</evidence>
<evidence type="ECO:0000313" key="3">
    <source>
        <dbReference type="EMBL" id="CAH0515847.1"/>
    </source>
</evidence>
<dbReference type="PANTHER" id="PTHR39741">
    <property type="entry name" value="F-BOX DOMAIN CONTAINING PROTEIN, EXPRESSED"/>
    <property type="match status" value="1"/>
</dbReference>
<dbReference type="Proteomes" id="UP001158986">
    <property type="component" value="Unassembled WGS sequence"/>
</dbReference>
<dbReference type="PROSITE" id="PS50181">
    <property type="entry name" value="FBOX"/>
    <property type="match status" value="1"/>
</dbReference>
<proteinExistence type="predicted"/>
<sequence length="381" mass="43634">MTLQEKSSSPESLKSLKTRKKRRVKKRNENKMDQLPTILILHVLQFLDHSTLHAAEQTSRTMLKLTREHELWKELVIAHVTCSETLSHETWWKAIACLAQRTATDDTQLLGSVEAFSSADRPSESPVNTLTPSRCWMELHQLRAKEMEETELTTLGERLQQCCGCSSGQSCYWSSSVSTNQNATEYIDYAFNGACVVNAVQIVPYRVFWHPDSPTYAPKRVQFEFFNVNDVMTKQHGTTSWQNQFLGMRKSATKPFYISPDFDVKNDMMLQEFVLPRKVVASKKTMLRITLTGRHQAQTFELPQALLDGDEDQRPKYYCCLSHVNICGVPWKPVPCKEDSTLVATQLYKLSPNLRMAALTGLAVYMTARYEDFIGRTRQSK</sequence>
<dbReference type="InterPro" id="IPR055336">
    <property type="entry name" value="At4g00755-like"/>
</dbReference>
<feature type="compositionally biased region" description="Basic residues" evidence="1">
    <location>
        <begin position="16"/>
        <end position="26"/>
    </location>
</feature>
<accession>A0ABN8CSG0</accession>
<protein>
    <recommendedName>
        <fullName evidence="2">F-box domain-containing protein</fullName>
    </recommendedName>
</protein>